<proteinExistence type="predicted"/>
<reference evidence="1" key="1">
    <citation type="journal article" date="2021" name="Genome Biol. Evol.">
        <title>A High-Quality Reference Genome for a Parasitic Bivalve with Doubly Uniparental Inheritance (Bivalvia: Unionida).</title>
        <authorList>
            <person name="Smith C.H."/>
        </authorList>
    </citation>
    <scope>NUCLEOTIDE SEQUENCE</scope>
    <source>
        <strain evidence="1">CHS0354</strain>
    </source>
</reference>
<dbReference type="Proteomes" id="UP001195483">
    <property type="component" value="Unassembled WGS sequence"/>
</dbReference>
<comment type="caution">
    <text evidence="1">The sequence shown here is derived from an EMBL/GenBank/DDBJ whole genome shotgun (WGS) entry which is preliminary data.</text>
</comment>
<reference evidence="1" key="3">
    <citation type="submission" date="2023-05" db="EMBL/GenBank/DDBJ databases">
        <authorList>
            <person name="Smith C.H."/>
        </authorList>
    </citation>
    <scope>NUCLEOTIDE SEQUENCE</scope>
    <source>
        <strain evidence="1">CHS0354</strain>
        <tissue evidence="1">Mantle</tissue>
    </source>
</reference>
<sequence length="136" mass="15783">MQQGNDNNLATPRKKYNCILLRQEHNKNNNCRELIRRITTNSSCCNNTNDGITFHKATHMVIFRPFTPLVRLIKTVMNKTTGNITHRCRRGRGTGTTHARPTIKTGTNVHMGPQKHYRTTYRDNGNYLKSTNHNYR</sequence>
<organism evidence="1 2">
    <name type="scientific">Potamilus streckersoni</name>
    <dbReference type="NCBI Taxonomy" id="2493646"/>
    <lineage>
        <taxon>Eukaryota</taxon>
        <taxon>Metazoa</taxon>
        <taxon>Spiralia</taxon>
        <taxon>Lophotrochozoa</taxon>
        <taxon>Mollusca</taxon>
        <taxon>Bivalvia</taxon>
        <taxon>Autobranchia</taxon>
        <taxon>Heteroconchia</taxon>
        <taxon>Palaeoheterodonta</taxon>
        <taxon>Unionida</taxon>
        <taxon>Unionoidea</taxon>
        <taxon>Unionidae</taxon>
        <taxon>Ambleminae</taxon>
        <taxon>Lampsilini</taxon>
        <taxon>Potamilus</taxon>
    </lineage>
</organism>
<reference evidence="1" key="2">
    <citation type="journal article" date="2021" name="Genome Biol. Evol.">
        <title>Developing a high-quality reference genome for a parasitic bivalve with doubly uniparental inheritance (Bivalvia: Unionida).</title>
        <authorList>
            <person name="Smith C.H."/>
        </authorList>
    </citation>
    <scope>NUCLEOTIDE SEQUENCE</scope>
    <source>
        <strain evidence="1">CHS0354</strain>
        <tissue evidence="1">Mantle</tissue>
    </source>
</reference>
<evidence type="ECO:0000313" key="2">
    <source>
        <dbReference type="Proteomes" id="UP001195483"/>
    </source>
</evidence>
<name>A0AAE0SKQ5_9BIVA</name>
<gene>
    <name evidence="1" type="ORF">CHS0354_018609</name>
</gene>
<accession>A0AAE0SKQ5</accession>
<dbReference type="EMBL" id="JAEAOA010001146">
    <property type="protein sequence ID" value="KAK3593531.1"/>
    <property type="molecule type" value="Genomic_DNA"/>
</dbReference>
<evidence type="ECO:0000313" key="1">
    <source>
        <dbReference type="EMBL" id="KAK3593531.1"/>
    </source>
</evidence>
<feature type="non-terminal residue" evidence="1">
    <location>
        <position position="136"/>
    </location>
</feature>
<protein>
    <submittedName>
        <fullName evidence="1">Uncharacterized protein</fullName>
    </submittedName>
</protein>
<dbReference type="AlphaFoldDB" id="A0AAE0SKQ5"/>
<keyword evidence="2" id="KW-1185">Reference proteome</keyword>